<keyword evidence="5" id="KW-0227">DNA damage</keyword>
<dbReference type="PANTHER" id="PTHR10815">
    <property type="entry name" value="METHYLATED-DNA--PROTEIN-CYSTEINE METHYLTRANSFERASE"/>
    <property type="match status" value="1"/>
</dbReference>
<proteinExistence type="predicted"/>
<accession>A0A521FE40</accession>
<evidence type="ECO:0000313" key="12">
    <source>
        <dbReference type="EMBL" id="SMO94405.1"/>
    </source>
</evidence>
<comment type="cofactor">
    <cofactor evidence="2">
        <name>Zn(2+)</name>
        <dbReference type="ChEBI" id="CHEBI:29105"/>
    </cofactor>
</comment>
<dbReference type="GO" id="GO:0003908">
    <property type="term" value="F:methylated-DNA-[protein]-cysteine S-methyltransferase activity"/>
    <property type="evidence" value="ECO:0007669"/>
    <property type="project" value="UniProtKB-EC"/>
</dbReference>
<dbReference type="Pfam" id="PF12833">
    <property type="entry name" value="HTH_18"/>
    <property type="match status" value="1"/>
</dbReference>
<organism evidence="12 13">
    <name type="scientific">Pedobacter westerhofensis</name>
    <dbReference type="NCBI Taxonomy" id="425512"/>
    <lineage>
        <taxon>Bacteria</taxon>
        <taxon>Pseudomonadati</taxon>
        <taxon>Bacteroidota</taxon>
        <taxon>Sphingobacteriia</taxon>
        <taxon>Sphingobacteriales</taxon>
        <taxon>Sphingobacteriaceae</taxon>
        <taxon>Pedobacter</taxon>
    </lineage>
</organism>
<dbReference type="Gene3D" id="3.40.10.10">
    <property type="entry name" value="DNA Methylphosphotriester Repair Domain"/>
    <property type="match status" value="1"/>
</dbReference>
<dbReference type="InterPro" id="IPR008332">
    <property type="entry name" value="MethylG_MeTrfase_N"/>
</dbReference>
<gene>
    <name evidence="12" type="ORF">SAMN06265348_111214</name>
</gene>
<comment type="catalytic activity">
    <reaction evidence="1">
        <text>a 4-O-methyl-thymidine in DNA + L-cysteinyl-[protein] = a thymidine in DNA + S-methyl-L-cysteinyl-[protein]</text>
        <dbReference type="Rhea" id="RHEA:53428"/>
        <dbReference type="Rhea" id="RHEA-COMP:10131"/>
        <dbReference type="Rhea" id="RHEA-COMP:10132"/>
        <dbReference type="Rhea" id="RHEA-COMP:13555"/>
        <dbReference type="Rhea" id="RHEA-COMP:13556"/>
        <dbReference type="ChEBI" id="CHEBI:29950"/>
        <dbReference type="ChEBI" id="CHEBI:82612"/>
        <dbReference type="ChEBI" id="CHEBI:137386"/>
        <dbReference type="ChEBI" id="CHEBI:137387"/>
        <dbReference type="EC" id="2.1.1.63"/>
    </reaction>
</comment>
<evidence type="ECO:0000256" key="4">
    <source>
        <dbReference type="ARBA" id="ARBA00022679"/>
    </source>
</evidence>
<dbReference type="PROSITE" id="PS01124">
    <property type="entry name" value="HTH_ARAC_FAMILY_2"/>
    <property type="match status" value="1"/>
</dbReference>
<dbReference type="SUPFAM" id="SSF53155">
    <property type="entry name" value="Methylated DNA-protein cysteine methyltransferase domain"/>
    <property type="match status" value="1"/>
</dbReference>
<dbReference type="InterPro" id="IPR018060">
    <property type="entry name" value="HTH_AraC"/>
</dbReference>
<dbReference type="InterPro" id="IPR036631">
    <property type="entry name" value="MGMT_N_sf"/>
</dbReference>
<keyword evidence="7" id="KW-0010">Activator</keyword>
<dbReference type="PROSITE" id="PS00374">
    <property type="entry name" value="MGMT"/>
    <property type="match status" value="1"/>
</dbReference>
<dbReference type="InterPro" id="IPR036217">
    <property type="entry name" value="MethylDNA_cys_MeTrfase_DNAb"/>
</dbReference>
<dbReference type="InterPro" id="IPR014048">
    <property type="entry name" value="MethylDNA_cys_MeTrfase_DNA-bd"/>
</dbReference>
<dbReference type="GO" id="GO:0006281">
    <property type="term" value="P:DNA repair"/>
    <property type="evidence" value="ECO:0007669"/>
    <property type="project" value="UniProtKB-KW"/>
</dbReference>
<dbReference type="Gene3D" id="1.10.10.60">
    <property type="entry name" value="Homeodomain-like"/>
    <property type="match status" value="1"/>
</dbReference>
<keyword evidence="6" id="KW-0805">Transcription regulation</keyword>
<dbReference type="InterPro" id="IPR004026">
    <property type="entry name" value="Ada_DNA_repair_Zn-bd"/>
</dbReference>
<dbReference type="Gene3D" id="1.10.10.10">
    <property type="entry name" value="Winged helix-like DNA-binding domain superfamily/Winged helix DNA-binding domain"/>
    <property type="match status" value="1"/>
</dbReference>
<dbReference type="SUPFAM" id="SSF46767">
    <property type="entry name" value="Methylated DNA-protein cysteine methyltransferase, C-terminal domain"/>
    <property type="match status" value="1"/>
</dbReference>
<dbReference type="InterPro" id="IPR036388">
    <property type="entry name" value="WH-like_DNA-bd_sf"/>
</dbReference>
<dbReference type="GO" id="GO:0032259">
    <property type="term" value="P:methylation"/>
    <property type="evidence" value="ECO:0007669"/>
    <property type="project" value="UniProtKB-KW"/>
</dbReference>
<dbReference type="CDD" id="cd06445">
    <property type="entry name" value="ATase"/>
    <property type="match status" value="1"/>
</dbReference>
<name>A0A521FE40_9SPHI</name>
<evidence type="ECO:0000256" key="9">
    <source>
        <dbReference type="ARBA" id="ARBA00023204"/>
    </source>
</evidence>
<dbReference type="Pfam" id="PF01035">
    <property type="entry name" value="DNA_binding_1"/>
    <property type="match status" value="1"/>
</dbReference>
<evidence type="ECO:0000259" key="11">
    <source>
        <dbReference type="PROSITE" id="PS01124"/>
    </source>
</evidence>
<dbReference type="EMBL" id="FXTN01000011">
    <property type="protein sequence ID" value="SMO94405.1"/>
    <property type="molecule type" value="Genomic_DNA"/>
</dbReference>
<evidence type="ECO:0000313" key="13">
    <source>
        <dbReference type="Proteomes" id="UP000320300"/>
    </source>
</evidence>
<evidence type="ECO:0000256" key="5">
    <source>
        <dbReference type="ARBA" id="ARBA00022763"/>
    </source>
</evidence>
<dbReference type="SUPFAM" id="SSF46689">
    <property type="entry name" value="Homeodomain-like"/>
    <property type="match status" value="2"/>
</dbReference>
<dbReference type="GO" id="GO:0043565">
    <property type="term" value="F:sequence-specific DNA binding"/>
    <property type="evidence" value="ECO:0007669"/>
    <property type="project" value="InterPro"/>
</dbReference>
<comment type="catalytic activity">
    <reaction evidence="10">
        <text>a 6-O-methyl-2'-deoxyguanosine in DNA + L-cysteinyl-[protein] = S-methyl-L-cysteinyl-[protein] + a 2'-deoxyguanosine in DNA</text>
        <dbReference type="Rhea" id="RHEA:24000"/>
        <dbReference type="Rhea" id="RHEA-COMP:10131"/>
        <dbReference type="Rhea" id="RHEA-COMP:10132"/>
        <dbReference type="Rhea" id="RHEA-COMP:11367"/>
        <dbReference type="Rhea" id="RHEA-COMP:11368"/>
        <dbReference type="ChEBI" id="CHEBI:29950"/>
        <dbReference type="ChEBI" id="CHEBI:82612"/>
        <dbReference type="ChEBI" id="CHEBI:85445"/>
        <dbReference type="ChEBI" id="CHEBI:85448"/>
        <dbReference type="EC" id="2.1.1.63"/>
    </reaction>
</comment>
<dbReference type="GO" id="GO:0008270">
    <property type="term" value="F:zinc ion binding"/>
    <property type="evidence" value="ECO:0007669"/>
    <property type="project" value="InterPro"/>
</dbReference>
<sequence length="425" mass="47999">MYQHIQLGETAGERKRKACSLIRSGAITLGGYKKDKIYGLLSCSSGKRMKAENRVFFKDLEEAVHNGYRPCAHCLPEAYKHWKETKNLSRRRPENSRGDREIYFMGGLQKNNHQDTYHKDHKYRVLYCLEAKYFCINVLKNRIMETQQELDYKRVAEAISFFKENFKNQPKLEDVAGHVNLSPFHFQRMFQQWAGVTPKQFLQYLSVEHAKNIIATTGASLFDTAYETGLSGTGRLHDLFIKVEGMTPGEWKNGGALLNINYSFADTPFGKVIVASTDKGICHMAFADEGEEPALEQLKSIFPNAKYAQIVSSIQQNALFIFSQDWSKLDKIKLHLKGTDFQIKIWQTLLEVPVGGLTTYSALAQKAGYNGASRAVGTAVGNNPVAFLIPCHRVIKSTGEIGQYHWGAIRKNAIIGWEAALKNQA</sequence>
<dbReference type="InterPro" id="IPR009057">
    <property type="entry name" value="Homeodomain-like_sf"/>
</dbReference>
<dbReference type="InterPro" id="IPR035451">
    <property type="entry name" value="Ada-like_dom_sf"/>
</dbReference>
<evidence type="ECO:0000256" key="3">
    <source>
        <dbReference type="ARBA" id="ARBA00022603"/>
    </source>
</evidence>
<dbReference type="SMART" id="SM00342">
    <property type="entry name" value="HTH_ARAC"/>
    <property type="match status" value="1"/>
</dbReference>
<dbReference type="PANTHER" id="PTHR10815:SF13">
    <property type="entry name" value="METHYLATED-DNA--PROTEIN-CYSTEINE METHYLTRANSFERASE"/>
    <property type="match status" value="1"/>
</dbReference>
<protein>
    <submittedName>
        <fullName evidence="12">O-6-methylguanine DNA methyltransferase</fullName>
    </submittedName>
</protein>
<keyword evidence="4 12" id="KW-0808">Transferase</keyword>
<keyword evidence="8" id="KW-0804">Transcription</keyword>
<keyword evidence="3 12" id="KW-0489">Methyltransferase</keyword>
<evidence type="ECO:0000256" key="8">
    <source>
        <dbReference type="ARBA" id="ARBA00023163"/>
    </source>
</evidence>
<keyword evidence="13" id="KW-1185">Reference proteome</keyword>
<dbReference type="OrthoDB" id="9802228at2"/>
<dbReference type="SUPFAM" id="SSF57884">
    <property type="entry name" value="Ada DNA repair protein, N-terminal domain (N-Ada 10)"/>
    <property type="match status" value="1"/>
</dbReference>
<feature type="domain" description="HTH araC/xylS-type" evidence="11">
    <location>
        <begin position="156"/>
        <end position="254"/>
    </location>
</feature>
<evidence type="ECO:0000256" key="10">
    <source>
        <dbReference type="ARBA" id="ARBA00049348"/>
    </source>
</evidence>
<dbReference type="Proteomes" id="UP000320300">
    <property type="component" value="Unassembled WGS sequence"/>
</dbReference>
<dbReference type="Pfam" id="PF02870">
    <property type="entry name" value="Methyltransf_1N"/>
    <property type="match status" value="1"/>
</dbReference>
<evidence type="ECO:0000256" key="7">
    <source>
        <dbReference type="ARBA" id="ARBA00023159"/>
    </source>
</evidence>
<dbReference type="AlphaFoldDB" id="A0A521FE40"/>
<dbReference type="NCBIfam" id="TIGR00589">
    <property type="entry name" value="ogt"/>
    <property type="match status" value="1"/>
</dbReference>
<dbReference type="InterPro" id="IPR001497">
    <property type="entry name" value="MethylDNA_cys_MeTrfase_AS"/>
</dbReference>
<evidence type="ECO:0000256" key="6">
    <source>
        <dbReference type="ARBA" id="ARBA00023015"/>
    </source>
</evidence>
<reference evidence="12 13" key="1">
    <citation type="submission" date="2017-05" db="EMBL/GenBank/DDBJ databases">
        <authorList>
            <person name="Varghese N."/>
            <person name="Submissions S."/>
        </authorList>
    </citation>
    <scope>NUCLEOTIDE SEQUENCE [LARGE SCALE GENOMIC DNA]</scope>
    <source>
        <strain evidence="12 13">DSM 19036</strain>
    </source>
</reference>
<dbReference type="Pfam" id="PF02805">
    <property type="entry name" value="Ada_Zn_binding"/>
    <property type="match status" value="1"/>
</dbReference>
<dbReference type="RefSeq" id="WP_142530179.1">
    <property type="nucleotide sequence ID" value="NZ_CBCSJO010000001.1"/>
</dbReference>
<keyword evidence="9" id="KW-0234">DNA repair</keyword>
<evidence type="ECO:0000256" key="2">
    <source>
        <dbReference type="ARBA" id="ARBA00001947"/>
    </source>
</evidence>
<dbReference type="GO" id="GO:0003700">
    <property type="term" value="F:DNA-binding transcription factor activity"/>
    <property type="evidence" value="ECO:0007669"/>
    <property type="project" value="InterPro"/>
</dbReference>
<evidence type="ECO:0000256" key="1">
    <source>
        <dbReference type="ARBA" id="ARBA00001286"/>
    </source>
</evidence>
<dbReference type="Gene3D" id="3.30.160.70">
    <property type="entry name" value="Methylated DNA-protein cysteine methyltransferase domain"/>
    <property type="match status" value="1"/>
</dbReference>